<reference evidence="3 4" key="1">
    <citation type="submission" date="2019-09" db="EMBL/GenBank/DDBJ databases">
        <title>Segnochrobactrum spirostomi gen. nov., sp. nov., isolated from the ciliate Spirostomum cf. yagiui and description of a novel family, Segnochrobactraceae fam. nov. within the order Rhizobiales of the class Alphaproteobacteria.</title>
        <authorList>
            <person name="Akter S."/>
            <person name="Shazib S.U.A."/>
            <person name="Shin M.K."/>
        </authorList>
    </citation>
    <scope>NUCLEOTIDE SEQUENCE [LARGE SCALE GENOMIC DNA]</scope>
    <source>
        <strain evidence="3 4">Sp-1</strain>
    </source>
</reference>
<feature type="signal peptide" evidence="2">
    <location>
        <begin position="1"/>
        <end position="34"/>
    </location>
</feature>
<evidence type="ECO:0000313" key="4">
    <source>
        <dbReference type="Proteomes" id="UP000332515"/>
    </source>
</evidence>
<feature type="chain" id="PRO_5025520092" evidence="2">
    <location>
        <begin position="35"/>
        <end position="117"/>
    </location>
</feature>
<comment type="caution">
    <text evidence="3">The sequence shown here is derived from an EMBL/GenBank/DDBJ whole genome shotgun (WGS) entry which is preliminary data.</text>
</comment>
<dbReference type="EMBL" id="VWNA01000001">
    <property type="protein sequence ID" value="MQT12964.1"/>
    <property type="molecule type" value="Genomic_DNA"/>
</dbReference>
<evidence type="ECO:0000313" key="3">
    <source>
        <dbReference type="EMBL" id="MQT12964.1"/>
    </source>
</evidence>
<feature type="region of interest" description="Disordered" evidence="1">
    <location>
        <begin position="34"/>
        <end position="53"/>
    </location>
</feature>
<dbReference type="Proteomes" id="UP000332515">
    <property type="component" value="Unassembled WGS sequence"/>
</dbReference>
<sequence length="117" mass="12047">MRTALSRALAPRHALLTGALATAIVALNAAGASAQQAKSGSPEVTITKPTGPYNGPYNGLPGVYMQEGSPMTSAPANEMLGSPYSWVAPLPMVDNSTAPTGWIDEEHANVAPGQIQF</sequence>
<dbReference type="AlphaFoldDB" id="A0A6A7Y1S3"/>
<accession>A0A6A7Y1S3</accession>
<evidence type="ECO:0000256" key="2">
    <source>
        <dbReference type="SAM" id="SignalP"/>
    </source>
</evidence>
<keyword evidence="2" id="KW-0732">Signal</keyword>
<organism evidence="3 4">
    <name type="scientific">Segnochrobactrum spirostomi</name>
    <dbReference type="NCBI Taxonomy" id="2608987"/>
    <lineage>
        <taxon>Bacteria</taxon>
        <taxon>Pseudomonadati</taxon>
        <taxon>Pseudomonadota</taxon>
        <taxon>Alphaproteobacteria</taxon>
        <taxon>Hyphomicrobiales</taxon>
        <taxon>Segnochrobactraceae</taxon>
        <taxon>Segnochrobactrum</taxon>
    </lineage>
</organism>
<evidence type="ECO:0000256" key="1">
    <source>
        <dbReference type="SAM" id="MobiDB-lite"/>
    </source>
</evidence>
<gene>
    <name evidence="3" type="ORF">F0357_09950</name>
</gene>
<name>A0A6A7Y1S3_9HYPH</name>
<proteinExistence type="predicted"/>
<dbReference type="RefSeq" id="WP_153480522.1">
    <property type="nucleotide sequence ID" value="NZ_VWNA01000001.1"/>
</dbReference>
<keyword evidence="4" id="KW-1185">Reference proteome</keyword>
<protein>
    <submittedName>
        <fullName evidence="3">Uncharacterized protein</fullName>
    </submittedName>
</protein>